<dbReference type="RefSeq" id="XP_001314657.1">
    <property type="nucleotide sequence ID" value="XM_001314627.1"/>
</dbReference>
<organism evidence="1 2">
    <name type="scientific">Trichomonas vaginalis (strain ATCC PRA-98 / G3)</name>
    <dbReference type="NCBI Taxonomy" id="412133"/>
    <lineage>
        <taxon>Eukaryota</taxon>
        <taxon>Metamonada</taxon>
        <taxon>Parabasalia</taxon>
        <taxon>Trichomonadida</taxon>
        <taxon>Trichomonadidae</taxon>
        <taxon>Trichomonas</taxon>
    </lineage>
</organism>
<dbReference type="InParanoid" id="A2EYB5"/>
<dbReference type="KEGG" id="tva:4760179"/>
<dbReference type="EMBL" id="DS113539">
    <property type="protein sequence ID" value="EAY02342.1"/>
    <property type="molecule type" value="Genomic_DNA"/>
</dbReference>
<reference evidence="1" key="2">
    <citation type="journal article" date="2007" name="Science">
        <title>Draft genome sequence of the sexually transmitted pathogen Trichomonas vaginalis.</title>
        <authorList>
            <person name="Carlton J.M."/>
            <person name="Hirt R.P."/>
            <person name="Silva J.C."/>
            <person name="Delcher A.L."/>
            <person name="Schatz M."/>
            <person name="Zhao Q."/>
            <person name="Wortman J.R."/>
            <person name="Bidwell S.L."/>
            <person name="Alsmark U.C.M."/>
            <person name="Besteiro S."/>
            <person name="Sicheritz-Ponten T."/>
            <person name="Noel C.J."/>
            <person name="Dacks J.B."/>
            <person name="Foster P.G."/>
            <person name="Simillion C."/>
            <person name="Van de Peer Y."/>
            <person name="Miranda-Saavedra D."/>
            <person name="Barton G.J."/>
            <person name="Westrop G.D."/>
            <person name="Mueller S."/>
            <person name="Dessi D."/>
            <person name="Fiori P.L."/>
            <person name="Ren Q."/>
            <person name="Paulsen I."/>
            <person name="Zhang H."/>
            <person name="Bastida-Corcuera F.D."/>
            <person name="Simoes-Barbosa A."/>
            <person name="Brown M.T."/>
            <person name="Hayes R.D."/>
            <person name="Mukherjee M."/>
            <person name="Okumura C.Y."/>
            <person name="Schneider R."/>
            <person name="Smith A.J."/>
            <person name="Vanacova S."/>
            <person name="Villalvazo M."/>
            <person name="Haas B.J."/>
            <person name="Pertea M."/>
            <person name="Feldblyum T.V."/>
            <person name="Utterback T.R."/>
            <person name="Shu C.L."/>
            <person name="Osoegawa K."/>
            <person name="de Jong P.J."/>
            <person name="Hrdy I."/>
            <person name="Horvathova L."/>
            <person name="Zubacova Z."/>
            <person name="Dolezal P."/>
            <person name="Malik S.B."/>
            <person name="Logsdon J.M. Jr."/>
            <person name="Henze K."/>
            <person name="Gupta A."/>
            <person name="Wang C.C."/>
            <person name="Dunne R.L."/>
            <person name="Upcroft J.A."/>
            <person name="Upcroft P."/>
            <person name="White O."/>
            <person name="Salzberg S.L."/>
            <person name="Tang P."/>
            <person name="Chiu C.-H."/>
            <person name="Lee Y.-S."/>
            <person name="Embley T.M."/>
            <person name="Coombs G.H."/>
            <person name="Mottram J.C."/>
            <person name="Tachezy J."/>
            <person name="Fraser-Liggett C.M."/>
            <person name="Johnson P.J."/>
        </authorList>
    </citation>
    <scope>NUCLEOTIDE SEQUENCE [LARGE SCALE GENOMIC DNA]</scope>
    <source>
        <strain evidence="1">G3</strain>
    </source>
</reference>
<sequence>MAIDDSNSTSPEAYYNFEVKQTRKAVVITKRNDMYERNTKVNISCFGGDFNPGESVQFYYRINSESTIYLPIRYPVNENYSTDYYTFEITLPGYASRNSIYFWCRSENHDSEYSVIYTTTNSNPMIIHINPIKDEYASNEYIDIDGTIFDDSRVKLYYKFDRRDVSSLKVESTKI</sequence>
<proteinExistence type="predicted"/>
<keyword evidence="2" id="KW-1185">Reference proteome</keyword>
<reference evidence="1" key="1">
    <citation type="submission" date="2006-10" db="EMBL/GenBank/DDBJ databases">
        <authorList>
            <person name="Amadeo P."/>
            <person name="Zhao Q."/>
            <person name="Wortman J."/>
            <person name="Fraser-Liggett C."/>
            <person name="Carlton J."/>
        </authorList>
    </citation>
    <scope>NUCLEOTIDE SEQUENCE</scope>
    <source>
        <strain evidence="1">G3</strain>
    </source>
</reference>
<dbReference type="AlphaFoldDB" id="A2EYB5"/>
<name>A2EYB5_TRIV3</name>
<dbReference type="VEuPathDB" id="TrichDB:TVAG_054400"/>
<dbReference type="Proteomes" id="UP000001542">
    <property type="component" value="Unassembled WGS sequence"/>
</dbReference>
<protein>
    <submittedName>
        <fullName evidence="1">Uncharacterized protein</fullName>
    </submittedName>
</protein>
<accession>A2EYB5</accession>
<evidence type="ECO:0000313" key="1">
    <source>
        <dbReference type="EMBL" id="EAY02342.1"/>
    </source>
</evidence>
<evidence type="ECO:0000313" key="2">
    <source>
        <dbReference type="Proteomes" id="UP000001542"/>
    </source>
</evidence>
<dbReference type="VEuPathDB" id="TrichDB:TVAGG3_0774350"/>
<gene>
    <name evidence="1" type="ORF">TVAG_054400</name>
</gene>